<comment type="subcellular location">
    <subcellularLocation>
        <location evidence="3">Cytoplasm</location>
    </subcellularLocation>
</comment>
<evidence type="ECO:0000313" key="5">
    <source>
        <dbReference type="Proteomes" id="UP000541109"/>
    </source>
</evidence>
<dbReference type="GO" id="GO:0005737">
    <property type="term" value="C:cytoplasm"/>
    <property type="evidence" value="ECO:0007669"/>
    <property type="project" value="UniProtKB-SubCell"/>
</dbReference>
<dbReference type="AlphaFoldDB" id="A0A839ADT6"/>
<keyword evidence="5" id="KW-1185">Reference proteome</keyword>
<sequence length="270" mass="29353">MQRAEGRAEVGFKAAGERTVLADLFQSGCCKVRLPRLPTRHAEAVLINTSGGLTDGDRIEQRIDWQAGANAVVTTQACERIYRSRERSAEIRNRLSLADRAFGLWLPQETILFDGGRLRREAVAHLEGSARLLSIEAVIAGRSAMGETVRSGEIRDGWRIYRDGELIFADCTGLEGDIAAKIGRWNRRSGCRAFASIIYAGEDSSAKCAAIRPFTGPATSDAATMSGCTDLGGIMLARLIAPDGLALRRQLVRCLAALAGRTYLPRVWST</sequence>
<dbReference type="HAMAP" id="MF_01384">
    <property type="entry name" value="UreD"/>
    <property type="match status" value="1"/>
</dbReference>
<dbReference type="EMBL" id="JACFXV010000044">
    <property type="protein sequence ID" value="MBA5777072.1"/>
    <property type="molecule type" value="Genomic_DNA"/>
</dbReference>
<dbReference type="PANTHER" id="PTHR33643:SF1">
    <property type="entry name" value="UREASE ACCESSORY PROTEIN D"/>
    <property type="match status" value="1"/>
</dbReference>
<comment type="function">
    <text evidence="3">Required for maturation of urease via the functional incorporation of the urease nickel metallocenter.</text>
</comment>
<keyword evidence="3" id="KW-0963">Cytoplasm</keyword>
<evidence type="ECO:0000256" key="1">
    <source>
        <dbReference type="ARBA" id="ARBA00007177"/>
    </source>
</evidence>
<keyword evidence="3" id="KW-0996">Nickel insertion</keyword>
<organism evidence="4 5">
    <name type="scientific">Stappia albiluteola</name>
    <dbReference type="NCBI Taxonomy" id="2758565"/>
    <lineage>
        <taxon>Bacteria</taxon>
        <taxon>Pseudomonadati</taxon>
        <taxon>Pseudomonadota</taxon>
        <taxon>Alphaproteobacteria</taxon>
        <taxon>Hyphomicrobiales</taxon>
        <taxon>Stappiaceae</taxon>
        <taxon>Stappia</taxon>
    </lineage>
</organism>
<comment type="subunit">
    <text evidence="3">UreD, UreF and UreG form a complex that acts as a GTP-hydrolysis-dependent molecular chaperone, activating the urease apoprotein by helping to assemble the nickel containing metallocenter of UreC. The UreE protein probably delivers the nickel.</text>
</comment>
<evidence type="ECO:0000256" key="3">
    <source>
        <dbReference type="HAMAP-Rule" id="MF_01384"/>
    </source>
</evidence>
<gene>
    <name evidence="3" type="primary">ureD</name>
    <name evidence="4" type="ORF">H2509_08005</name>
</gene>
<dbReference type="InterPro" id="IPR002669">
    <property type="entry name" value="UreD"/>
</dbReference>
<dbReference type="RefSeq" id="WP_182164110.1">
    <property type="nucleotide sequence ID" value="NZ_JACFXV010000044.1"/>
</dbReference>
<comment type="similarity">
    <text evidence="1 3">Belongs to the UreD family.</text>
</comment>
<dbReference type="GO" id="GO:0016151">
    <property type="term" value="F:nickel cation binding"/>
    <property type="evidence" value="ECO:0007669"/>
    <property type="project" value="UniProtKB-UniRule"/>
</dbReference>
<dbReference type="Proteomes" id="UP000541109">
    <property type="component" value="Unassembled WGS sequence"/>
</dbReference>
<proteinExistence type="inferred from homology"/>
<name>A0A839ADT6_9HYPH</name>
<protein>
    <recommendedName>
        <fullName evidence="3">Urease accessory protein UreD</fullName>
    </recommendedName>
</protein>
<dbReference type="PANTHER" id="PTHR33643">
    <property type="entry name" value="UREASE ACCESSORY PROTEIN D"/>
    <property type="match status" value="1"/>
</dbReference>
<evidence type="ECO:0000313" key="4">
    <source>
        <dbReference type="EMBL" id="MBA5777072.1"/>
    </source>
</evidence>
<accession>A0A839ADT6</accession>
<comment type="caution">
    <text evidence="4">The sequence shown here is derived from an EMBL/GenBank/DDBJ whole genome shotgun (WGS) entry which is preliminary data.</text>
</comment>
<evidence type="ECO:0000256" key="2">
    <source>
        <dbReference type="ARBA" id="ARBA00023186"/>
    </source>
</evidence>
<reference evidence="4 5" key="1">
    <citation type="submission" date="2020-07" db="EMBL/GenBank/DDBJ databases">
        <title>Stappia sp., F7233, whole genome shotgun sequencing project.</title>
        <authorList>
            <person name="Jiang S."/>
            <person name="Liu Z.W."/>
            <person name="Du Z.J."/>
        </authorList>
    </citation>
    <scope>NUCLEOTIDE SEQUENCE [LARGE SCALE GENOMIC DNA]</scope>
    <source>
        <strain evidence="4 5">F7233</strain>
    </source>
</reference>
<keyword evidence="2 3" id="KW-0143">Chaperone</keyword>
<dbReference type="Pfam" id="PF01774">
    <property type="entry name" value="UreD"/>
    <property type="match status" value="1"/>
</dbReference>